<evidence type="ECO:0000256" key="1">
    <source>
        <dbReference type="SAM" id="MobiDB-lite"/>
    </source>
</evidence>
<dbReference type="STRING" id="35622.SAMN04489764_2614"/>
<evidence type="ECO:0000313" key="4">
    <source>
        <dbReference type="EMBL" id="SDQ91749.1"/>
    </source>
</evidence>
<dbReference type="GO" id="GO:0005524">
    <property type="term" value="F:ATP binding"/>
    <property type="evidence" value="ECO:0007669"/>
    <property type="project" value="InterPro"/>
</dbReference>
<feature type="compositionally biased region" description="Gly residues" evidence="1">
    <location>
        <begin position="199"/>
        <end position="209"/>
    </location>
</feature>
<feature type="region of interest" description="Disordered" evidence="1">
    <location>
        <begin position="136"/>
        <end position="230"/>
    </location>
</feature>
<protein>
    <recommendedName>
        <fullName evidence="3">Protein kinase domain-containing protein</fullName>
    </recommendedName>
</protein>
<keyword evidence="2" id="KW-0812">Transmembrane</keyword>
<evidence type="ECO:0000313" key="5">
    <source>
        <dbReference type="Proteomes" id="UP000217103"/>
    </source>
</evidence>
<feature type="compositionally biased region" description="Basic and acidic residues" evidence="1">
    <location>
        <begin position="136"/>
        <end position="146"/>
    </location>
</feature>
<evidence type="ECO:0000256" key="2">
    <source>
        <dbReference type="SAM" id="Phobius"/>
    </source>
</evidence>
<keyword evidence="5" id="KW-1185">Reference proteome</keyword>
<feature type="compositionally biased region" description="Low complexity" evidence="1">
    <location>
        <begin position="161"/>
        <end position="172"/>
    </location>
</feature>
<dbReference type="Proteomes" id="UP000217103">
    <property type="component" value="Unassembled WGS sequence"/>
</dbReference>
<dbReference type="RefSeq" id="WP_093259273.1">
    <property type="nucleotide sequence ID" value="NZ_FNKK01000002.1"/>
</dbReference>
<feature type="domain" description="Protein kinase" evidence="3">
    <location>
        <begin position="1"/>
        <end position="155"/>
    </location>
</feature>
<proteinExistence type="predicted"/>
<name>A0A1H1ET99_9ACTN</name>
<keyword evidence="2" id="KW-0472">Membrane</keyword>
<dbReference type="EMBL" id="FNKK01000002">
    <property type="protein sequence ID" value="SDQ91749.1"/>
    <property type="molecule type" value="Genomic_DNA"/>
</dbReference>
<dbReference type="Gene3D" id="1.10.510.10">
    <property type="entry name" value="Transferase(Phosphotransferase) domain 1"/>
    <property type="match status" value="1"/>
</dbReference>
<dbReference type="InterPro" id="IPR011009">
    <property type="entry name" value="Kinase-like_dom_sf"/>
</dbReference>
<sequence>MKDLSLEQIISQTGPLPPRRVADIGLSILAEMTASRGEGGRGIRPDKVIVRADGTVSLTSGTRAPGELPAFLPPEGLAGPPSELWTLGATLFTAVEGYPPAPGVSPKQAGPLTEVLNRLLAPAPEQRPDARTLRDQLRDAARRAAAEEAEGAPPVPGNAGGPLAAPLPQAQGVGTGQGAAPEPQPAHAQDNAGPWPGASTGGGWGGTGATGPTFPGSGAGTPGGTDPTLNRAYRGGRGVFVPLPIVVLTAVIMVAMTVTIGVLITPAFRDSPAASSTPTPTPSPSASGKGAFATVPRACSLLDDALVDELVPNARISEVSTGECNWLTADWRVTRTLRYDLRLRLTAYKIDGTELLMAKNHMKGRKEDLTQEASFVTPKATPPQDLTDIGEESFAFTKKSTINIFGGAVTRTIVFRVSNVVGELEYMGGGAEDDRDGLLAERSEKAARAIVEALKHYG</sequence>
<accession>A0A1H1ET99</accession>
<dbReference type="GO" id="GO:0004672">
    <property type="term" value="F:protein kinase activity"/>
    <property type="evidence" value="ECO:0007669"/>
    <property type="project" value="InterPro"/>
</dbReference>
<evidence type="ECO:0000259" key="3">
    <source>
        <dbReference type="PROSITE" id="PS50011"/>
    </source>
</evidence>
<gene>
    <name evidence="4" type="ORF">SAMN04489764_2614</name>
</gene>
<feature type="region of interest" description="Disordered" evidence="1">
    <location>
        <begin position="271"/>
        <end position="290"/>
    </location>
</feature>
<feature type="transmembrane region" description="Helical" evidence="2">
    <location>
        <begin position="239"/>
        <end position="264"/>
    </location>
</feature>
<organism evidence="4 5">
    <name type="scientific">Thermostaphylospora chromogena</name>
    <dbReference type="NCBI Taxonomy" id="35622"/>
    <lineage>
        <taxon>Bacteria</taxon>
        <taxon>Bacillati</taxon>
        <taxon>Actinomycetota</taxon>
        <taxon>Actinomycetes</taxon>
        <taxon>Streptosporangiales</taxon>
        <taxon>Thermomonosporaceae</taxon>
        <taxon>Thermostaphylospora</taxon>
    </lineage>
</organism>
<dbReference type="SUPFAM" id="SSF56112">
    <property type="entry name" value="Protein kinase-like (PK-like)"/>
    <property type="match status" value="1"/>
</dbReference>
<dbReference type="PROSITE" id="PS50011">
    <property type="entry name" value="PROTEIN_KINASE_DOM"/>
    <property type="match status" value="1"/>
</dbReference>
<keyword evidence="2" id="KW-1133">Transmembrane helix</keyword>
<dbReference type="OrthoDB" id="3519140at2"/>
<dbReference type="AlphaFoldDB" id="A0A1H1ET99"/>
<dbReference type="InterPro" id="IPR000719">
    <property type="entry name" value="Prot_kinase_dom"/>
</dbReference>
<reference evidence="4 5" key="1">
    <citation type="submission" date="2016-10" db="EMBL/GenBank/DDBJ databases">
        <authorList>
            <person name="de Groot N.N."/>
        </authorList>
    </citation>
    <scope>NUCLEOTIDE SEQUENCE [LARGE SCALE GENOMIC DNA]</scope>
    <source>
        <strain evidence="4 5">DSM 43794</strain>
    </source>
</reference>